<dbReference type="GO" id="GO:0005096">
    <property type="term" value="F:GTPase activator activity"/>
    <property type="evidence" value="ECO:0007669"/>
    <property type="project" value="TreeGrafter"/>
</dbReference>
<dbReference type="InterPro" id="IPR008936">
    <property type="entry name" value="Rho_GTPase_activation_prot"/>
</dbReference>
<comment type="caution">
    <text evidence="2">The sequence shown here is derived from an EMBL/GenBank/DDBJ whole genome shotgun (WGS) entry which is preliminary data.</text>
</comment>
<dbReference type="InterPro" id="IPR001936">
    <property type="entry name" value="RasGAP_dom"/>
</dbReference>
<keyword evidence="3" id="KW-1185">Reference proteome</keyword>
<dbReference type="Gene3D" id="1.10.506.10">
    <property type="entry name" value="GTPase Activation - p120gap, domain 1"/>
    <property type="match status" value="1"/>
</dbReference>
<reference evidence="2 3" key="1">
    <citation type="journal article" date="2018" name="Nat. Ecol. Evol.">
        <title>Shark genomes provide insights into elasmobranch evolution and the origin of vertebrates.</title>
        <authorList>
            <person name="Hara Y"/>
            <person name="Yamaguchi K"/>
            <person name="Onimaru K"/>
            <person name="Kadota M"/>
            <person name="Koyanagi M"/>
            <person name="Keeley SD"/>
            <person name="Tatsumi K"/>
            <person name="Tanaka K"/>
            <person name="Motone F"/>
            <person name="Kageyama Y"/>
            <person name="Nozu R"/>
            <person name="Adachi N"/>
            <person name="Nishimura O"/>
            <person name="Nakagawa R"/>
            <person name="Tanegashima C"/>
            <person name="Kiyatake I"/>
            <person name="Matsumoto R"/>
            <person name="Murakumo K"/>
            <person name="Nishida K"/>
            <person name="Terakita A"/>
            <person name="Kuratani S"/>
            <person name="Sato K"/>
            <person name="Hyodo S Kuraku.S."/>
        </authorList>
    </citation>
    <scope>NUCLEOTIDE SEQUENCE [LARGE SCALE GENOMIC DNA]</scope>
</reference>
<feature type="non-terminal residue" evidence="2">
    <location>
        <position position="353"/>
    </location>
</feature>
<dbReference type="GO" id="GO:0005516">
    <property type="term" value="F:calmodulin binding"/>
    <property type="evidence" value="ECO:0007669"/>
    <property type="project" value="TreeGrafter"/>
</dbReference>
<dbReference type="InterPro" id="IPR027417">
    <property type="entry name" value="P-loop_NTPase"/>
</dbReference>
<feature type="domain" description="Ras-GAP" evidence="1">
    <location>
        <begin position="264"/>
        <end position="353"/>
    </location>
</feature>
<dbReference type="STRING" id="75743.A0A401Q9F8"/>
<dbReference type="AlphaFoldDB" id="A0A401Q9F8"/>
<accession>A0A401Q9F8</accession>
<dbReference type="Gene3D" id="1.20.5.190">
    <property type="match status" value="2"/>
</dbReference>
<dbReference type="GO" id="GO:1903479">
    <property type="term" value="P:mitotic actomyosin contractile ring assembly actin filament organization"/>
    <property type="evidence" value="ECO:0007669"/>
    <property type="project" value="TreeGrafter"/>
</dbReference>
<dbReference type="PROSITE" id="PS50096">
    <property type="entry name" value="IQ"/>
    <property type="match status" value="3"/>
</dbReference>
<dbReference type="InterPro" id="IPR000048">
    <property type="entry name" value="IQ_motif_EF-hand-BS"/>
</dbReference>
<dbReference type="SUPFAM" id="SSF48350">
    <property type="entry name" value="GTPase activation domain, GAP"/>
    <property type="match status" value="1"/>
</dbReference>
<evidence type="ECO:0000313" key="2">
    <source>
        <dbReference type="EMBL" id="GCB82015.1"/>
    </source>
</evidence>
<gene>
    <name evidence="2" type="ORF">scyTo_0021928</name>
</gene>
<dbReference type="PANTHER" id="PTHR14149">
    <property type="entry name" value="RAS GTPASE-ACTIVATING PROTEIN WITH IQ MOTIF"/>
    <property type="match status" value="1"/>
</dbReference>
<dbReference type="PROSITE" id="PS50018">
    <property type="entry name" value="RAS_GTPASE_ACTIV_2"/>
    <property type="match status" value="1"/>
</dbReference>
<dbReference type="OMA" id="WVNERET"/>
<dbReference type="PANTHER" id="PTHR14149:SF10">
    <property type="entry name" value="RAS GTPASE-ACTIVATING-LIKE PROTEIN IQGAP3"/>
    <property type="match status" value="1"/>
</dbReference>
<dbReference type="EMBL" id="BFAA01020537">
    <property type="protein sequence ID" value="GCB82015.1"/>
    <property type="molecule type" value="Genomic_DNA"/>
</dbReference>
<proteinExistence type="predicted"/>
<protein>
    <recommendedName>
        <fullName evidence="1">Ras-GAP domain-containing protein</fullName>
    </recommendedName>
</protein>
<dbReference type="SMART" id="SM00015">
    <property type="entry name" value="IQ"/>
    <property type="match status" value="3"/>
</dbReference>
<dbReference type="Proteomes" id="UP000288216">
    <property type="component" value="Unassembled WGS sequence"/>
</dbReference>
<name>A0A401Q9F8_SCYTO</name>
<dbReference type="Pfam" id="PF00612">
    <property type="entry name" value="IQ"/>
    <property type="match status" value="3"/>
</dbReference>
<evidence type="ECO:0000313" key="3">
    <source>
        <dbReference type="Proteomes" id="UP000288216"/>
    </source>
</evidence>
<organism evidence="2 3">
    <name type="scientific">Scyliorhinus torazame</name>
    <name type="common">Cloudy catshark</name>
    <name type="synonym">Catulus torazame</name>
    <dbReference type="NCBI Taxonomy" id="75743"/>
    <lineage>
        <taxon>Eukaryota</taxon>
        <taxon>Metazoa</taxon>
        <taxon>Chordata</taxon>
        <taxon>Craniata</taxon>
        <taxon>Vertebrata</taxon>
        <taxon>Chondrichthyes</taxon>
        <taxon>Elasmobranchii</taxon>
        <taxon>Galeomorphii</taxon>
        <taxon>Galeoidea</taxon>
        <taxon>Carcharhiniformes</taxon>
        <taxon>Scyliorhinidae</taxon>
        <taxon>Scyliorhinus</taxon>
    </lineage>
</organism>
<dbReference type="GO" id="GO:0051015">
    <property type="term" value="F:actin filament binding"/>
    <property type="evidence" value="ECO:0007669"/>
    <property type="project" value="TreeGrafter"/>
</dbReference>
<dbReference type="SUPFAM" id="SSF52540">
    <property type="entry name" value="P-loop containing nucleoside triphosphate hydrolases"/>
    <property type="match status" value="1"/>
</dbReference>
<sequence>MRGFLVRTDLSARKHFLQKQLPAIVKIQSHWRGYRQRSDYQKRLYHLRDNTDAVIKIQSWVRMWQARKRYRARLRHFKSNIAAVVKIQAFVRANKARGDYRLLVHAKNPPLSVVRKFAHLLEHSDHDFREEWELMRMREEVVQHIRSSRHLEQGLNVMDIKIGLLVKNRITLQEVVSHCKKLTKKNKGQLSDLMAIDKQKGLKALSREKREKLEAYQHLFYLLQTEPVYLAKLIFQMPQNRSTKFMDSVIFSLYNYAANQREGYLLLRLFTTALREEIKSKVDQVREIVTGNPTVTKLVVSFYRHVRGQNALREILGPVVREVLQDKSLGIRTDPIDVYKSWVNQMETQTGQR</sequence>
<dbReference type="GO" id="GO:0005938">
    <property type="term" value="C:cell cortex"/>
    <property type="evidence" value="ECO:0007669"/>
    <property type="project" value="TreeGrafter"/>
</dbReference>
<dbReference type="OrthoDB" id="775356at2759"/>
<dbReference type="Pfam" id="PF00616">
    <property type="entry name" value="RasGAP"/>
    <property type="match status" value="1"/>
</dbReference>
<evidence type="ECO:0000259" key="1">
    <source>
        <dbReference type="PROSITE" id="PS50018"/>
    </source>
</evidence>